<dbReference type="OrthoDB" id="53209at2157"/>
<organism evidence="7 8">
    <name type="scientific">Methanococcoides burtonii (strain DSM 6242 / NBRC 107633 / OCM 468 / ACE-M)</name>
    <dbReference type="NCBI Taxonomy" id="259564"/>
    <lineage>
        <taxon>Archaea</taxon>
        <taxon>Methanobacteriati</taxon>
        <taxon>Methanobacteriota</taxon>
        <taxon>Stenosarchaea group</taxon>
        <taxon>Methanomicrobia</taxon>
        <taxon>Methanosarcinales</taxon>
        <taxon>Methanosarcinaceae</taxon>
        <taxon>Methanococcoides</taxon>
    </lineage>
</organism>
<dbReference type="InterPro" id="IPR047623">
    <property type="entry name" value="SatP"/>
</dbReference>
<dbReference type="PROSITE" id="PS01114">
    <property type="entry name" value="GPR1_FUN34_YAAH"/>
    <property type="match status" value="1"/>
</dbReference>
<dbReference type="EMBL" id="CP000300">
    <property type="protein sequence ID" value="ABE51716.1"/>
    <property type="molecule type" value="Genomic_DNA"/>
</dbReference>
<dbReference type="InterPro" id="IPR047622">
    <property type="entry name" value="GPR1_FUN34_YAAH"/>
</dbReference>
<evidence type="ECO:0000256" key="5">
    <source>
        <dbReference type="ARBA" id="ARBA00023136"/>
    </source>
</evidence>
<evidence type="ECO:0000256" key="3">
    <source>
        <dbReference type="ARBA" id="ARBA00022692"/>
    </source>
</evidence>
<dbReference type="PANTHER" id="PTHR30178">
    <property type="entry name" value="INNER MEMBRANE PROTEIN YAAH"/>
    <property type="match status" value="1"/>
</dbReference>
<keyword evidence="4 6" id="KW-1133">Transmembrane helix</keyword>
<keyword evidence="3 6" id="KW-0812">Transmembrane</keyword>
<comment type="subcellular location">
    <subcellularLocation>
        <location evidence="1">Membrane</location>
        <topology evidence="1">Multi-pass membrane protein</topology>
    </subcellularLocation>
</comment>
<feature type="transmembrane region" description="Helical" evidence="6">
    <location>
        <begin position="68"/>
        <end position="88"/>
    </location>
</feature>
<feature type="transmembrane region" description="Helical" evidence="6">
    <location>
        <begin position="156"/>
        <end position="173"/>
    </location>
</feature>
<feature type="transmembrane region" description="Helical" evidence="6">
    <location>
        <begin position="33"/>
        <end position="56"/>
    </location>
</feature>
<evidence type="ECO:0000313" key="8">
    <source>
        <dbReference type="Proteomes" id="UP000001979"/>
    </source>
</evidence>
<dbReference type="RefSeq" id="WP_011498872.1">
    <property type="nucleotide sequence ID" value="NC_007955.1"/>
</dbReference>
<dbReference type="GeneID" id="3996659"/>
<evidence type="ECO:0000256" key="6">
    <source>
        <dbReference type="SAM" id="Phobius"/>
    </source>
</evidence>
<dbReference type="KEGG" id="mbu:Mbur_0755"/>
<keyword evidence="5 6" id="KW-0472">Membrane</keyword>
<reference evidence="8" key="1">
    <citation type="journal article" date="2009" name="ISME J.">
        <title>The genome sequence of the psychrophilic archaeon, Methanococcoides burtonii: the role of genome evolution in cold adaptation.</title>
        <authorList>
            <person name="Allen M.A."/>
            <person name="Lauro F.M."/>
            <person name="Williams T.J."/>
            <person name="Burg D."/>
            <person name="Siddiqui K.S."/>
            <person name="De Francisci D."/>
            <person name="Chong K.W."/>
            <person name="Pilak O."/>
            <person name="Chew H.H."/>
            <person name="De Maere M.Z."/>
            <person name="Ting L."/>
            <person name="Katrib M."/>
            <person name="Ng C."/>
            <person name="Sowers K.R."/>
            <person name="Galperin M.Y."/>
            <person name="Anderson I.J."/>
            <person name="Ivanova N."/>
            <person name="Dalin E."/>
            <person name="Martinez M."/>
            <person name="Lapidus A."/>
            <person name="Hauser L."/>
            <person name="Land M."/>
            <person name="Thomas T."/>
            <person name="Cavicchioli R."/>
        </authorList>
    </citation>
    <scope>NUCLEOTIDE SEQUENCE [LARGE SCALE GENOMIC DNA]</scope>
    <source>
        <strain evidence="8">DSM 6242 / NBRC 107633 / OCM 468 / ACE-M</strain>
    </source>
</reference>
<evidence type="ECO:0000256" key="1">
    <source>
        <dbReference type="ARBA" id="ARBA00004141"/>
    </source>
</evidence>
<dbReference type="Pfam" id="PF01184">
    <property type="entry name" value="Gpr1_Fun34_YaaH"/>
    <property type="match status" value="1"/>
</dbReference>
<dbReference type="HOGENOM" id="CLU_051062_3_0_2"/>
<dbReference type="GO" id="GO:0071422">
    <property type="term" value="P:succinate transmembrane transport"/>
    <property type="evidence" value="ECO:0007669"/>
    <property type="project" value="TreeGrafter"/>
</dbReference>
<dbReference type="InterPro" id="IPR000791">
    <property type="entry name" value="Gpr1/Fun34/SatP-like"/>
</dbReference>
<feature type="transmembrane region" description="Helical" evidence="6">
    <location>
        <begin position="100"/>
        <end position="120"/>
    </location>
</feature>
<evidence type="ECO:0000256" key="2">
    <source>
        <dbReference type="ARBA" id="ARBA00005587"/>
    </source>
</evidence>
<dbReference type="GO" id="GO:0015360">
    <property type="term" value="F:acetate:proton symporter activity"/>
    <property type="evidence" value="ECO:0007669"/>
    <property type="project" value="TreeGrafter"/>
</dbReference>
<dbReference type="GO" id="GO:0005886">
    <property type="term" value="C:plasma membrane"/>
    <property type="evidence" value="ECO:0007669"/>
    <property type="project" value="TreeGrafter"/>
</dbReference>
<sequence>MDESVTKITTANPAPLGLMGFGMTTVLLNLHNAGFFGLGVTILAMGLFYGGIAQIIAGLMEWKNGNTFGTTAFTSYGAFWLTLVFILIAPKLGMGDTPGAIEMSAYLFMWGLFTFGMFIGTFKANRALQVVFGSLTLLFLLLAISDLTGNAALKQFAGYEGIFCGLSAIYLALAEIINEKFGRTILPIGE</sequence>
<comment type="similarity">
    <text evidence="2">Belongs to the acetate uptake transporter (AceTr) (TC 2.A.96) family.</text>
</comment>
<protein>
    <submittedName>
        <fullName evidence="7">GPR1/FUN34/yaaH family protein</fullName>
    </submittedName>
</protein>
<accession>Q12XW0</accession>
<dbReference type="PANTHER" id="PTHR30178:SF3">
    <property type="entry name" value="SUCCINATE-ACETATE_PROTON SYMPORTER SATP"/>
    <property type="match status" value="1"/>
</dbReference>
<name>Q12XW0_METBU</name>
<feature type="transmembrane region" description="Helical" evidence="6">
    <location>
        <begin position="127"/>
        <end position="144"/>
    </location>
</feature>
<evidence type="ECO:0000256" key="4">
    <source>
        <dbReference type="ARBA" id="ARBA00022989"/>
    </source>
</evidence>
<gene>
    <name evidence="7" type="ordered locus">Mbur_0755</name>
</gene>
<dbReference type="AlphaFoldDB" id="Q12XW0"/>
<dbReference type="Proteomes" id="UP000001979">
    <property type="component" value="Chromosome"/>
</dbReference>
<keyword evidence="8" id="KW-1185">Reference proteome</keyword>
<proteinExistence type="inferred from homology"/>
<dbReference type="NCBIfam" id="NF038013">
    <property type="entry name" value="AceTr_1"/>
    <property type="match status" value="1"/>
</dbReference>
<evidence type="ECO:0000313" key="7">
    <source>
        <dbReference type="EMBL" id="ABE51716.1"/>
    </source>
</evidence>